<keyword evidence="1" id="KW-0966">Cell projection</keyword>
<proteinExistence type="predicted"/>
<keyword evidence="2" id="KW-1185">Reference proteome</keyword>
<keyword evidence="1" id="KW-0282">Flagellum</keyword>
<dbReference type="EMBL" id="BLIY01000008">
    <property type="protein sequence ID" value="GFE53871.1"/>
    <property type="molecule type" value="Genomic_DNA"/>
</dbReference>
<gene>
    <name evidence="1" type="ORF">BaOVIS_012750</name>
</gene>
<evidence type="ECO:0000313" key="2">
    <source>
        <dbReference type="Proteomes" id="UP001057455"/>
    </source>
</evidence>
<comment type="caution">
    <text evidence="1">The sequence shown here is derived from an EMBL/GenBank/DDBJ whole genome shotgun (WGS) entry which is preliminary data.</text>
</comment>
<keyword evidence="1" id="KW-0969">Cilium</keyword>
<sequence>MLNELECVWMALFGDCVVPELRHNEHILNSSIASEFSSLEREGITAKTDEAKLYSLKRVLQVILDNADSELTEVGVEAVFKAREELVNVFKNVAQNQGFDETLKDAIKLVIIDALNRKVKERNPEFTTSTADFGNVNAARGYFEASGDLKDLVREIKQMDEDIKLTRHEIQQVSQPGAIPYKTQMSSTLANVNDYIYALKKEDET</sequence>
<organism evidence="1 2">
    <name type="scientific">Babesia ovis</name>
    <dbReference type="NCBI Taxonomy" id="5869"/>
    <lineage>
        <taxon>Eukaryota</taxon>
        <taxon>Sar</taxon>
        <taxon>Alveolata</taxon>
        <taxon>Apicomplexa</taxon>
        <taxon>Aconoidasida</taxon>
        <taxon>Piroplasmida</taxon>
        <taxon>Babesiidae</taxon>
        <taxon>Babesia</taxon>
    </lineage>
</organism>
<dbReference type="AlphaFoldDB" id="A0A9W5TAM8"/>
<evidence type="ECO:0000313" key="1">
    <source>
        <dbReference type="EMBL" id="GFE53871.1"/>
    </source>
</evidence>
<accession>A0A9W5TAM8</accession>
<reference evidence="1" key="1">
    <citation type="submission" date="2019-12" db="EMBL/GenBank/DDBJ databases">
        <title>Genome sequence of Babesia ovis.</title>
        <authorList>
            <person name="Yamagishi J."/>
            <person name="Sevinc F."/>
            <person name="Xuan X."/>
        </authorList>
    </citation>
    <scope>NUCLEOTIDE SEQUENCE</scope>
    <source>
        <strain evidence="1">Selcuk</strain>
    </source>
</reference>
<name>A0A9W5TAM8_BABOV</name>
<dbReference type="Proteomes" id="UP001057455">
    <property type="component" value="Unassembled WGS sequence"/>
</dbReference>
<protein>
    <submittedName>
        <fullName evidence="1">Flagellar associated protein, putative</fullName>
    </submittedName>
</protein>
<dbReference type="OrthoDB" id="364124at2759"/>